<keyword evidence="2" id="KW-1185">Reference proteome</keyword>
<gene>
    <name evidence="1" type="ORF">NNL38_07900</name>
</gene>
<reference evidence="1" key="1">
    <citation type="submission" date="2022-07" db="EMBL/GenBank/DDBJ databases">
        <title>Genome sequencing of Photobacterium atrarenae GJH2-4.</title>
        <authorList>
            <person name="Park S.-J."/>
        </authorList>
    </citation>
    <scope>NUCLEOTIDE SEQUENCE</scope>
    <source>
        <strain evidence="1">GJH2-4</strain>
    </source>
</reference>
<protein>
    <submittedName>
        <fullName evidence="1">OsmC family protein</fullName>
    </submittedName>
</protein>
<sequence length="163" mass="17997">MTEFNASIEWQRGEKEAFSDNQFSRGHTWAFDGGVQVSASSSPHVVPIPYSIAESVDPEEAFIAALSSCHMLTFLAIAAKKKFVIDTYRDIATGVLEQDRAGKSSVTRVTLRPNITFSGQKQPTTQQLDKMHHLAHQNCFIANSVKTRITIEARASVSKRSSP</sequence>
<dbReference type="Gene3D" id="3.30.300.20">
    <property type="match status" value="1"/>
</dbReference>
<dbReference type="InterPro" id="IPR036102">
    <property type="entry name" value="OsmC/Ohrsf"/>
</dbReference>
<dbReference type="InterPro" id="IPR052707">
    <property type="entry name" value="OsmC_Ohr_Peroxiredoxin"/>
</dbReference>
<name>A0ABY5GIN9_9GAMM</name>
<dbReference type="PANTHER" id="PTHR42830">
    <property type="entry name" value="OSMOTICALLY INDUCIBLE FAMILY PROTEIN"/>
    <property type="match status" value="1"/>
</dbReference>
<evidence type="ECO:0000313" key="2">
    <source>
        <dbReference type="Proteomes" id="UP001057998"/>
    </source>
</evidence>
<dbReference type="EMBL" id="CP101508">
    <property type="protein sequence ID" value="UTV29134.1"/>
    <property type="molecule type" value="Genomic_DNA"/>
</dbReference>
<dbReference type="PANTHER" id="PTHR42830:SF2">
    <property type="entry name" value="OSMC_OHR FAMILY PROTEIN"/>
    <property type="match status" value="1"/>
</dbReference>
<dbReference type="InterPro" id="IPR015946">
    <property type="entry name" value="KH_dom-like_a/b"/>
</dbReference>
<dbReference type="InterPro" id="IPR003718">
    <property type="entry name" value="OsmC/Ohr_fam"/>
</dbReference>
<accession>A0ABY5GIN9</accession>
<dbReference type="RefSeq" id="WP_255390467.1">
    <property type="nucleotide sequence ID" value="NZ_CP101508.1"/>
</dbReference>
<dbReference type="Pfam" id="PF02566">
    <property type="entry name" value="OsmC"/>
    <property type="match status" value="1"/>
</dbReference>
<dbReference type="Proteomes" id="UP001057998">
    <property type="component" value="Chromosome 1"/>
</dbReference>
<organism evidence="1 2">
    <name type="scientific">Photobacterium atrarenae</name>
    <dbReference type="NCBI Taxonomy" id="865757"/>
    <lineage>
        <taxon>Bacteria</taxon>
        <taxon>Pseudomonadati</taxon>
        <taxon>Pseudomonadota</taxon>
        <taxon>Gammaproteobacteria</taxon>
        <taxon>Vibrionales</taxon>
        <taxon>Vibrionaceae</taxon>
        <taxon>Photobacterium</taxon>
    </lineage>
</organism>
<evidence type="ECO:0000313" key="1">
    <source>
        <dbReference type="EMBL" id="UTV29134.1"/>
    </source>
</evidence>
<dbReference type="SUPFAM" id="SSF82784">
    <property type="entry name" value="OsmC-like"/>
    <property type="match status" value="1"/>
</dbReference>
<proteinExistence type="predicted"/>